<feature type="region of interest" description="Disordered" evidence="1">
    <location>
        <begin position="67"/>
        <end position="94"/>
    </location>
</feature>
<evidence type="ECO:0000256" key="1">
    <source>
        <dbReference type="SAM" id="MobiDB-lite"/>
    </source>
</evidence>
<proteinExistence type="predicted"/>
<gene>
    <name evidence="2" type="ORF">Celaphus_00011305</name>
</gene>
<dbReference type="EMBL" id="MKHE01000003">
    <property type="protein sequence ID" value="OWK17090.1"/>
    <property type="molecule type" value="Genomic_DNA"/>
</dbReference>
<name>A0A212DFV8_CEREH</name>
<reference evidence="2 3" key="1">
    <citation type="journal article" date="2018" name="Mol. Genet. Genomics">
        <title>The red deer Cervus elaphus genome CerEla1.0: sequencing, annotating, genes, and chromosomes.</title>
        <authorList>
            <person name="Bana N.A."/>
            <person name="Nyiri A."/>
            <person name="Nagy J."/>
            <person name="Frank K."/>
            <person name="Nagy T."/>
            <person name="Steger V."/>
            <person name="Schiller M."/>
            <person name="Lakatos P."/>
            <person name="Sugar L."/>
            <person name="Horn P."/>
            <person name="Barta E."/>
            <person name="Orosz L."/>
        </authorList>
    </citation>
    <scope>NUCLEOTIDE SEQUENCE [LARGE SCALE GENOMIC DNA]</scope>
    <source>
        <strain evidence="2">Hungarian</strain>
    </source>
</reference>
<evidence type="ECO:0000313" key="2">
    <source>
        <dbReference type="EMBL" id="OWK17090.1"/>
    </source>
</evidence>
<feature type="compositionally biased region" description="Basic and acidic residues" evidence="1">
    <location>
        <begin position="21"/>
        <end position="36"/>
    </location>
</feature>
<dbReference type="AlphaFoldDB" id="A0A212DFV8"/>
<organism evidence="2 3">
    <name type="scientific">Cervus elaphus hippelaphus</name>
    <name type="common">European red deer</name>
    <dbReference type="NCBI Taxonomy" id="46360"/>
    <lineage>
        <taxon>Eukaryota</taxon>
        <taxon>Metazoa</taxon>
        <taxon>Chordata</taxon>
        <taxon>Craniata</taxon>
        <taxon>Vertebrata</taxon>
        <taxon>Euteleostomi</taxon>
        <taxon>Mammalia</taxon>
        <taxon>Eutheria</taxon>
        <taxon>Laurasiatheria</taxon>
        <taxon>Artiodactyla</taxon>
        <taxon>Ruminantia</taxon>
        <taxon>Pecora</taxon>
        <taxon>Cervidae</taxon>
        <taxon>Cervinae</taxon>
        <taxon>Cervus</taxon>
    </lineage>
</organism>
<dbReference type="OrthoDB" id="9807352at2759"/>
<keyword evidence="3" id="KW-1185">Reference proteome</keyword>
<feature type="compositionally biased region" description="Basic residues" evidence="1">
    <location>
        <begin position="1"/>
        <end position="14"/>
    </location>
</feature>
<feature type="compositionally biased region" description="Basic and acidic residues" evidence="1">
    <location>
        <begin position="84"/>
        <end position="94"/>
    </location>
</feature>
<dbReference type="Proteomes" id="UP000242450">
    <property type="component" value="Chromosome 3"/>
</dbReference>
<accession>A0A212DFV8</accession>
<sequence>MCSQQRRRRQQRKRPSPEPSSRGREDGRGGRDRVKQLSEVPGPQSWAGNLSGRSLLLQPGHFKQRWRQTARGCTAGSEPPWSRRCADLRRRQVS</sequence>
<feature type="region of interest" description="Disordered" evidence="1">
    <location>
        <begin position="1"/>
        <end position="52"/>
    </location>
</feature>
<protein>
    <submittedName>
        <fullName evidence="2">Uncharacterized protein</fullName>
    </submittedName>
</protein>
<evidence type="ECO:0000313" key="3">
    <source>
        <dbReference type="Proteomes" id="UP000242450"/>
    </source>
</evidence>
<comment type="caution">
    <text evidence="2">The sequence shown here is derived from an EMBL/GenBank/DDBJ whole genome shotgun (WGS) entry which is preliminary data.</text>
</comment>